<gene>
    <name evidence="6" type="ORF">GCM10023187_31480</name>
</gene>
<dbReference type="InterPro" id="IPR015914">
    <property type="entry name" value="PAPs_N"/>
</dbReference>
<evidence type="ECO:0000313" key="6">
    <source>
        <dbReference type="EMBL" id="GAA4408938.1"/>
    </source>
</evidence>
<sequence>MKKLLWIISTITCLWAGPHSQASAQTTTIIASGDIWKYLAIGAAPASANWKGGGPFDDSAWPSGPSQLGYGNDGEVTLIPFGPDPSNKYITTYFRKTITLSDASGTFQIDYMRDDGIVLYINGQEVTREYMPAGPVSYSTLSTGIPESEEPLWKTITVPANVLKVGTNVIAAEIHQVSPTSSDIRFNLKLYKTSSLVRGPYLQMGTPTAMTLRWRTGQANLGRVQYWTTAPNSLTAKVDETNSTTEHEVRLTGLTPNQTYYYAIGSTDGSVWQSDPDNVFVTAPLAGASKKTRIWALGDFGNGSDRQKKVNQAFQTYMGNTYIDMWLWLGDNAYGWGLDEQYQDNVFGVYGSQRIMKQTPIYATPGNHDYRNNGEDPSDPNTRKHHKIAYYDIVNNFKAGEGGGVASGKEEYYSFNYGNIHVISLDSYGYEECIRNADNTYTCPYSILDPNAPQMKWLERDLAAAQTDPKITWIIVITHYPPYSMGTKDSDVDPELINIRQRLVPVLEKYSKVDLLLTGHSHVYERSYLMKKGHYGLEATFDHKAPDANNGSSSGRFDGTPNSCYYHKSTADPNSYLVYVVNGSGGAWASNGVYPKWPHNAMQASHDIGGSMLLEIDGNRLDAKFITENGEVKDQFTIFKDTEAFGIPKTDGTTRTASCECTDVSGYTHYTDKDANLLLSVKKDGQSIGRVGDGYFDLRLQGAAGATKIPAGNGANYVTAPAGWSVMNRFWSLKPTQEPVNPVLVRHYYQSADLQAINSRLSAALSHQQLKVFKINSDGSTSYNPNPALGHTGIPKATAYNTNGAWIYNNGNGASTSIWTYSALINGHHYAEYQVAKLSSGGGIGGPSPFGTTTQPACATMIASGDFWKYLAIGAAPASEAWKGGSAYDDLCWSEGPSQLGYGDDGEKTVVPYGPDPNNKFITTYFRKTLNLADVTGTFTLDYQRDDGIVLYINGIEVKREYMPAGPVSYTTLSTGMPESEEPLWKTFTVPANVLKAGTNVIAAEIHQVSPTSSDIRFDLRLQTCTSTTTMTSTAVSSTSTTMPGGNRDLITGTTGQSVQEAINVLVYPNPVQNGKIYFTPALTYQSYIMTNLQGRICKEGTQPGTLYGMDVSDLPVGVYILVSQDADGKTSQFKIVKQ</sequence>
<dbReference type="RefSeq" id="WP_345268768.1">
    <property type="nucleotide sequence ID" value="NZ_BAABHB010000006.1"/>
</dbReference>
<proteinExistence type="predicted"/>
<evidence type="ECO:0000256" key="1">
    <source>
        <dbReference type="ARBA" id="ARBA00022729"/>
    </source>
</evidence>
<feature type="region of interest" description="Disordered" evidence="2">
    <location>
        <begin position="362"/>
        <end position="382"/>
    </location>
</feature>
<dbReference type="Pfam" id="PF00149">
    <property type="entry name" value="Metallophos"/>
    <property type="match status" value="1"/>
</dbReference>
<feature type="domain" description="Calcineurin-like phosphoesterase" evidence="4">
    <location>
        <begin position="293"/>
        <end position="524"/>
    </location>
</feature>
<evidence type="ECO:0008006" key="8">
    <source>
        <dbReference type="Google" id="ProtNLM"/>
    </source>
</evidence>
<protein>
    <recommendedName>
        <fullName evidence="8">Por secretion system C-terminal sorting domain-containing protein</fullName>
    </recommendedName>
</protein>
<dbReference type="PANTHER" id="PTHR45867:SF3">
    <property type="entry name" value="ACID PHOSPHATASE TYPE 7"/>
    <property type="match status" value="1"/>
</dbReference>
<evidence type="ECO:0000256" key="2">
    <source>
        <dbReference type="SAM" id="MobiDB-lite"/>
    </source>
</evidence>
<dbReference type="SUPFAM" id="SSF49363">
    <property type="entry name" value="Purple acid phosphatase, N-terminal domain"/>
    <property type="match status" value="1"/>
</dbReference>
<organism evidence="6 7">
    <name type="scientific">Nibrella viscosa</name>
    <dbReference type="NCBI Taxonomy" id="1084524"/>
    <lineage>
        <taxon>Bacteria</taxon>
        <taxon>Pseudomonadati</taxon>
        <taxon>Bacteroidota</taxon>
        <taxon>Cytophagia</taxon>
        <taxon>Cytophagales</taxon>
        <taxon>Spirosomataceae</taxon>
        <taxon>Nibrella</taxon>
    </lineage>
</organism>
<comment type="caution">
    <text evidence="6">The sequence shown here is derived from an EMBL/GenBank/DDBJ whole genome shotgun (WGS) entry which is preliminary data.</text>
</comment>
<feature type="signal peptide" evidence="3">
    <location>
        <begin position="1"/>
        <end position="24"/>
    </location>
</feature>
<dbReference type="PANTHER" id="PTHR45867">
    <property type="entry name" value="PURPLE ACID PHOSPHATASE"/>
    <property type="match status" value="1"/>
</dbReference>
<dbReference type="Gene3D" id="3.60.21.10">
    <property type="match status" value="1"/>
</dbReference>
<keyword evidence="7" id="KW-1185">Reference proteome</keyword>
<keyword evidence="1 3" id="KW-0732">Signal</keyword>
<dbReference type="InterPro" id="IPR008963">
    <property type="entry name" value="Purple_acid_Pase-like_N"/>
</dbReference>
<feature type="chain" id="PRO_5047436905" description="Por secretion system C-terminal sorting domain-containing protein" evidence="3">
    <location>
        <begin position="25"/>
        <end position="1139"/>
    </location>
</feature>
<dbReference type="NCBIfam" id="TIGR04183">
    <property type="entry name" value="Por_Secre_tail"/>
    <property type="match status" value="1"/>
</dbReference>
<dbReference type="Pfam" id="PF16656">
    <property type="entry name" value="Pur_ac_phosph_N"/>
    <property type="match status" value="1"/>
</dbReference>
<evidence type="ECO:0000259" key="5">
    <source>
        <dbReference type="Pfam" id="PF16656"/>
    </source>
</evidence>
<name>A0ABP8KJW9_9BACT</name>
<reference evidence="7" key="1">
    <citation type="journal article" date="2019" name="Int. J. Syst. Evol. Microbiol.">
        <title>The Global Catalogue of Microorganisms (GCM) 10K type strain sequencing project: providing services to taxonomists for standard genome sequencing and annotation.</title>
        <authorList>
            <consortium name="The Broad Institute Genomics Platform"/>
            <consortium name="The Broad Institute Genome Sequencing Center for Infectious Disease"/>
            <person name="Wu L."/>
            <person name="Ma J."/>
        </authorList>
    </citation>
    <scope>NUCLEOTIDE SEQUENCE [LARGE SCALE GENOMIC DNA]</scope>
    <source>
        <strain evidence="7">JCM 17925</strain>
    </source>
</reference>
<dbReference type="InterPro" id="IPR026444">
    <property type="entry name" value="Secre_tail"/>
</dbReference>
<dbReference type="Gene3D" id="2.60.120.260">
    <property type="entry name" value="Galactose-binding domain-like"/>
    <property type="match status" value="2"/>
</dbReference>
<dbReference type="EMBL" id="BAABHB010000006">
    <property type="protein sequence ID" value="GAA4408938.1"/>
    <property type="molecule type" value="Genomic_DNA"/>
</dbReference>
<feature type="domain" description="Purple acid phosphatase N-terminal" evidence="5">
    <location>
        <begin position="202"/>
        <end position="273"/>
    </location>
</feature>
<dbReference type="InterPro" id="IPR004843">
    <property type="entry name" value="Calcineurin-like_PHP"/>
</dbReference>
<dbReference type="Proteomes" id="UP001500936">
    <property type="component" value="Unassembled WGS sequence"/>
</dbReference>
<evidence type="ECO:0000313" key="7">
    <source>
        <dbReference type="Proteomes" id="UP001500936"/>
    </source>
</evidence>
<accession>A0ABP8KJW9</accession>
<dbReference type="SUPFAM" id="SSF56300">
    <property type="entry name" value="Metallo-dependent phosphatases"/>
    <property type="match status" value="1"/>
</dbReference>
<evidence type="ECO:0000259" key="4">
    <source>
        <dbReference type="Pfam" id="PF00149"/>
    </source>
</evidence>
<dbReference type="InterPro" id="IPR029052">
    <property type="entry name" value="Metallo-depent_PP-like"/>
</dbReference>
<evidence type="ECO:0000256" key="3">
    <source>
        <dbReference type="SAM" id="SignalP"/>
    </source>
</evidence>